<proteinExistence type="predicted"/>
<dbReference type="Proteomes" id="UP000275267">
    <property type="component" value="Unassembled WGS sequence"/>
</dbReference>
<feature type="compositionally biased region" description="Low complexity" evidence="1">
    <location>
        <begin position="51"/>
        <end position="67"/>
    </location>
</feature>
<evidence type="ECO:0000256" key="1">
    <source>
        <dbReference type="SAM" id="MobiDB-lite"/>
    </source>
</evidence>
<accession>A0A3L6RP81</accession>
<keyword evidence="3" id="KW-1185">Reference proteome</keyword>
<feature type="compositionally biased region" description="Basic and acidic residues" evidence="1">
    <location>
        <begin position="96"/>
        <end position="105"/>
    </location>
</feature>
<sequence>MDRDLSDPIQEENKLREIRLDAHRLWKFDEAICEEDSDDEDQEEEEESLEEYTTTTTYTHPLLTPPEDQGAKAERSVGFLLEPVRPVHVNGPTGLTKERCKESKKSSRKRSRQAQVSTRPSSSSDDGHTCLIAKNKTEDAQGGDQIKAFKKELESFKLTYASLISNSEALSTNSLSRIDSLLQVAHEVMHRPGKGPAQDGSGKEEDVAGAGDSDDDEGDGSEDEDAGDVEPPVINRPRYAFDRAPTNYFGDGMTETIKRLRRENPYSGPRTARDPRFWTPFQQDFHTTVMLKKSKITHEAQYVDWEHMDRKNDPSLLRL</sequence>
<organism evidence="2 3">
    <name type="scientific">Panicum miliaceum</name>
    <name type="common">Proso millet</name>
    <name type="synonym">Broomcorn millet</name>
    <dbReference type="NCBI Taxonomy" id="4540"/>
    <lineage>
        <taxon>Eukaryota</taxon>
        <taxon>Viridiplantae</taxon>
        <taxon>Streptophyta</taxon>
        <taxon>Embryophyta</taxon>
        <taxon>Tracheophyta</taxon>
        <taxon>Spermatophyta</taxon>
        <taxon>Magnoliopsida</taxon>
        <taxon>Liliopsida</taxon>
        <taxon>Poales</taxon>
        <taxon>Poaceae</taxon>
        <taxon>PACMAD clade</taxon>
        <taxon>Panicoideae</taxon>
        <taxon>Panicodae</taxon>
        <taxon>Paniceae</taxon>
        <taxon>Panicinae</taxon>
        <taxon>Panicum</taxon>
        <taxon>Panicum sect. Panicum</taxon>
    </lineage>
</organism>
<feature type="region of interest" description="Disordered" evidence="1">
    <location>
        <begin position="31"/>
        <end position="143"/>
    </location>
</feature>
<name>A0A3L6RP81_PANMI</name>
<gene>
    <name evidence="2" type="ORF">C2845_PM11G25720</name>
</gene>
<feature type="region of interest" description="Disordered" evidence="1">
    <location>
        <begin position="190"/>
        <end position="247"/>
    </location>
</feature>
<evidence type="ECO:0000313" key="2">
    <source>
        <dbReference type="EMBL" id="RLN07656.1"/>
    </source>
</evidence>
<reference evidence="3" key="1">
    <citation type="journal article" date="2019" name="Nat. Commun.">
        <title>The genome of broomcorn millet.</title>
        <authorList>
            <person name="Zou C."/>
            <person name="Miki D."/>
            <person name="Li D."/>
            <person name="Tang Q."/>
            <person name="Xiao L."/>
            <person name="Rajput S."/>
            <person name="Deng P."/>
            <person name="Jia W."/>
            <person name="Huang R."/>
            <person name="Zhang M."/>
            <person name="Sun Y."/>
            <person name="Hu J."/>
            <person name="Fu X."/>
            <person name="Schnable P.S."/>
            <person name="Li F."/>
            <person name="Zhang H."/>
            <person name="Feng B."/>
            <person name="Zhu X."/>
            <person name="Liu R."/>
            <person name="Schnable J.C."/>
            <person name="Zhu J.-K."/>
            <person name="Zhang H."/>
        </authorList>
    </citation>
    <scope>NUCLEOTIDE SEQUENCE [LARGE SCALE GENOMIC DNA]</scope>
</reference>
<protein>
    <submittedName>
        <fullName evidence="2">Copia-type pol polyprotein</fullName>
    </submittedName>
</protein>
<feature type="compositionally biased region" description="Polar residues" evidence="1">
    <location>
        <begin position="113"/>
        <end position="124"/>
    </location>
</feature>
<comment type="caution">
    <text evidence="2">The sequence shown here is derived from an EMBL/GenBank/DDBJ whole genome shotgun (WGS) entry which is preliminary data.</text>
</comment>
<evidence type="ECO:0000313" key="3">
    <source>
        <dbReference type="Proteomes" id="UP000275267"/>
    </source>
</evidence>
<dbReference type="AlphaFoldDB" id="A0A3L6RP81"/>
<feature type="compositionally biased region" description="Acidic residues" evidence="1">
    <location>
        <begin position="31"/>
        <end position="50"/>
    </location>
</feature>
<dbReference type="EMBL" id="PQIB02000007">
    <property type="protein sequence ID" value="RLN07656.1"/>
    <property type="molecule type" value="Genomic_DNA"/>
</dbReference>
<feature type="compositionally biased region" description="Acidic residues" evidence="1">
    <location>
        <begin position="212"/>
        <end position="228"/>
    </location>
</feature>